<evidence type="ECO:0000256" key="10">
    <source>
        <dbReference type="ARBA" id="ARBA00033381"/>
    </source>
</evidence>
<dbReference type="PANTHER" id="PTHR13693:SF100">
    <property type="entry name" value="8-AMINO-7-OXONONANOATE SYNTHASE"/>
    <property type="match status" value="1"/>
</dbReference>
<evidence type="ECO:0000259" key="13">
    <source>
        <dbReference type="Pfam" id="PF00155"/>
    </source>
</evidence>
<dbReference type="AlphaFoldDB" id="A0A1H2IGH2"/>
<keyword evidence="15" id="KW-1185">Reference proteome</keyword>
<comment type="pathway">
    <text evidence="2">Cofactor biosynthesis; biotin biosynthesis.</text>
</comment>
<evidence type="ECO:0000256" key="12">
    <source>
        <dbReference type="RuleBase" id="RU003693"/>
    </source>
</evidence>
<keyword evidence="7" id="KW-0093">Biotin biosynthesis</keyword>
<dbReference type="SUPFAM" id="SSF53383">
    <property type="entry name" value="PLP-dependent transferases"/>
    <property type="match status" value="1"/>
</dbReference>
<reference evidence="15" key="1">
    <citation type="submission" date="2016-10" db="EMBL/GenBank/DDBJ databases">
        <authorList>
            <person name="Varghese N."/>
            <person name="Submissions S."/>
        </authorList>
    </citation>
    <scope>NUCLEOTIDE SEQUENCE [LARGE SCALE GENOMIC DNA]</scope>
    <source>
        <strain evidence="15">DSM 3384</strain>
    </source>
</reference>
<dbReference type="InterPro" id="IPR001917">
    <property type="entry name" value="Aminotrans_II_pyridoxalP_BS"/>
</dbReference>
<feature type="domain" description="Aminotransferase class I/classII large" evidence="13">
    <location>
        <begin position="41"/>
        <end position="386"/>
    </location>
</feature>
<evidence type="ECO:0000256" key="7">
    <source>
        <dbReference type="ARBA" id="ARBA00022756"/>
    </source>
</evidence>
<evidence type="ECO:0000256" key="1">
    <source>
        <dbReference type="ARBA" id="ARBA00001933"/>
    </source>
</evidence>
<protein>
    <recommendedName>
        <fullName evidence="5">8-amino-7-oxononanoate synthase</fullName>
        <ecNumber evidence="5">2.3.1.47</ecNumber>
    </recommendedName>
    <alternativeName>
        <fullName evidence="9">7-keto-8-amino-pelargonic acid synthase</fullName>
    </alternativeName>
    <alternativeName>
        <fullName evidence="10">8-amino-7-ketopelargonate synthase</fullName>
    </alternativeName>
</protein>
<sequence length="397" mass="44634">MHNPYKTYSERLEEIKKNDLLRSFKDIDNRQDKTITYKHKSCLNLSSNDYLGLATDAVLCKEFYSRMDKENMINEYGLGSSSSRLLTGNSGLYEALEKRFCEFYGSKAALVFNSGYHANIGIIPALAGKNDLILSDSLNHASIVDGIRLSKARCMIFQHNDMDQLRRLLEKEKNGFDNTLIITESIFSMDGDRADIKELVALKEKHNALLYVDEAHSAGVFGSHGRGLSFEAGVHDRVDILLGTMGKAFASHGAYAITHPTLKSCLVNTMRPLLYSTALPPVAVNWNLFILNRMQYWDDRRKQLSRVSEQFRNALTKKGLVHTGDTHIIPVITGSNKKAVELSDLLIENGYLAFPIRPPTVPENNSRIRFSLTSDISFEDIEPVADIIAQYMKNKGS</sequence>
<dbReference type="Pfam" id="PF00155">
    <property type="entry name" value="Aminotran_1_2"/>
    <property type="match status" value="1"/>
</dbReference>
<keyword evidence="6" id="KW-0808">Transferase</keyword>
<dbReference type="InterPro" id="IPR050087">
    <property type="entry name" value="AON_synthase_class-II"/>
</dbReference>
<evidence type="ECO:0000256" key="9">
    <source>
        <dbReference type="ARBA" id="ARBA00032610"/>
    </source>
</evidence>
<proteinExistence type="inferred from homology"/>
<dbReference type="CDD" id="cd06454">
    <property type="entry name" value="KBL_like"/>
    <property type="match status" value="1"/>
</dbReference>
<dbReference type="Gene3D" id="3.40.640.10">
    <property type="entry name" value="Type I PLP-dependent aspartate aminotransferase-like (Major domain)"/>
    <property type="match status" value="1"/>
</dbReference>
<organism evidence="14 15">
    <name type="scientific">Desulfobacula phenolica</name>
    <dbReference type="NCBI Taxonomy" id="90732"/>
    <lineage>
        <taxon>Bacteria</taxon>
        <taxon>Pseudomonadati</taxon>
        <taxon>Thermodesulfobacteriota</taxon>
        <taxon>Desulfobacteria</taxon>
        <taxon>Desulfobacterales</taxon>
        <taxon>Desulfobacteraceae</taxon>
        <taxon>Desulfobacula</taxon>
    </lineage>
</organism>
<dbReference type="RefSeq" id="WP_092235540.1">
    <property type="nucleotide sequence ID" value="NZ_FNLL01000008.1"/>
</dbReference>
<evidence type="ECO:0000256" key="11">
    <source>
        <dbReference type="ARBA" id="ARBA00047715"/>
    </source>
</evidence>
<comment type="cofactor">
    <cofactor evidence="1 12">
        <name>pyridoxal 5'-phosphate</name>
        <dbReference type="ChEBI" id="CHEBI:597326"/>
    </cofactor>
</comment>
<dbReference type="InterPro" id="IPR004839">
    <property type="entry name" value="Aminotransferase_I/II_large"/>
</dbReference>
<dbReference type="InterPro" id="IPR015424">
    <property type="entry name" value="PyrdxlP-dep_Trfase"/>
</dbReference>
<accession>A0A1H2IGH2</accession>
<evidence type="ECO:0000256" key="5">
    <source>
        <dbReference type="ARBA" id="ARBA00013187"/>
    </source>
</evidence>
<evidence type="ECO:0000256" key="3">
    <source>
        <dbReference type="ARBA" id="ARBA00010008"/>
    </source>
</evidence>
<comment type="subunit">
    <text evidence="4">Homodimer.</text>
</comment>
<dbReference type="InterPro" id="IPR015421">
    <property type="entry name" value="PyrdxlP-dep_Trfase_major"/>
</dbReference>
<comment type="similarity">
    <text evidence="3">Belongs to the class-II pyridoxal-phosphate-dependent aminotransferase family. BioF subfamily.</text>
</comment>
<evidence type="ECO:0000256" key="8">
    <source>
        <dbReference type="ARBA" id="ARBA00022898"/>
    </source>
</evidence>
<dbReference type="Gene3D" id="3.90.1150.10">
    <property type="entry name" value="Aspartate Aminotransferase, domain 1"/>
    <property type="match status" value="1"/>
</dbReference>
<evidence type="ECO:0000256" key="2">
    <source>
        <dbReference type="ARBA" id="ARBA00004746"/>
    </source>
</evidence>
<dbReference type="GO" id="GO:0009102">
    <property type="term" value="P:biotin biosynthetic process"/>
    <property type="evidence" value="ECO:0007669"/>
    <property type="project" value="UniProtKB-KW"/>
</dbReference>
<dbReference type="Proteomes" id="UP000199608">
    <property type="component" value="Unassembled WGS sequence"/>
</dbReference>
<evidence type="ECO:0000313" key="15">
    <source>
        <dbReference type="Proteomes" id="UP000199608"/>
    </source>
</evidence>
<dbReference type="PROSITE" id="PS00599">
    <property type="entry name" value="AA_TRANSFER_CLASS_2"/>
    <property type="match status" value="1"/>
</dbReference>
<evidence type="ECO:0000256" key="4">
    <source>
        <dbReference type="ARBA" id="ARBA00011738"/>
    </source>
</evidence>
<dbReference type="PANTHER" id="PTHR13693">
    <property type="entry name" value="CLASS II AMINOTRANSFERASE/8-AMINO-7-OXONONANOATE SYNTHASE"/>
    <property type="match status" value="1"/>
</dbReference>
<dbReference type="GO" id="GO:0030170">
    <property type="term" value="F:pyridoxal phosphate binding"/>
    <property type="evidence" value="ECO:0007669"/>
    <property type="project" value="InterPro"/>
</dbReference>
<gene>
    <name evidence="14" type="ORF">SAMN04487931_108170</name>
</gene>
<comment type="catalytic activity">
    <reaction evidence="11">
        <text>6-carboxyhexanoyl-[ACP] + L-alanine + H(+) = (8S)-8-amino-7-oxononanoate + holo-[ACP] + CO2</text>
        <dbReference type="Rhea" id="RHEA:42288"/>
        <dbReference type="Rhea" id="RHEA-COMP:9685"/>
        <dbReference type="Rhea" id="RHEA-COMP:9955"/>
        <dbReference type="ChEBI" id="CHEBI:15378"/>
        <dbReference type="ChEBI" id="CHEBI:16526"/>
        <dbReference type="ChEBI" id="CHEBI:57972"/>
        <dbReference type="ChEBI" id="CHEBI:64479"/>
        <dbReference type="ChEBI" id="CHEBI:78846"/>
        <dbReference type="ChEBI" id="CHEBI:149468"/>
        <dbReference type="EC" id="2.3.1.47"/>
    </reaction>
</comment>
<dbReference type="EC" id="2.3.1.47" evidence="5"/>
<evidence type="ECO:0000313" key="14">
    <source>
        <dbReference type="EMBL" id="SDU43183.1"/>
    </source>
</evidence>
<evidence type="ECO:0000256" key="6">
    <source>
        <dbReference type="ARBA" id="ARBA00022679"/>
    </source>
</evidence>
<name>A0A1H2IGH2_9BACT</name>
<dbReference type="InterPro" id="IPR015422">
    <property type="entry name" value="PyrdxlP-dep_Trfase_small"/>
</dbReference>
<keyword evidence="8 12" id="KW-0663">Pyridoxal phosphate</keyword>
<dbReference type="GO" id="GO:0008710">
    <property type="term" value="F:8-amino-7-oxononanoate synthase activity"/>
    <property type="evidence" value="ECO:0007669"/>
    <property type="project" value="UniProtKB-EC"/>
</dbReference>
<dbReference type="EMBL" id="FNLL01000008">
    <property type="protein sequence ID" value="SDU43183.1"/>
    <property type="molecule type" value="Genomic_DNA"/>
</dbReference>